<dbReference type="PANTHER" id="PTHR21392:SF0">
    <property type="entry name" value="TRNA-URIDINE AMINOCARBOXYPROPYLTRANSFERASE 2"/>
    <property type="match status" value="1"/>
</dbReference>
<dbReference type="RefSeq" id="WP_237361363.1">
    <property type="nucleotide sequence ID" value="NZ_CAKLDM010000002.1"/>
</dbReference>
<evidence type="ECO:0000256" key="5">
    <source>
        <dbReference type="ARBA" id="ARBA00034489"/>
    </source>
</evidence>
<evidence type="ECO:0000256" key="2">
    <source>
        <dbReference type="ARBA" id="ARBA00022679"/>
    </source>
</evidence>
<proteinExistence type="inferred from homology"/>
<dbReference type="PANTHER" id="PTHR21392">
    <property type="entry name" value="TRNA-URIDINE AMINOCARBOXYPROPYLTRANSFERASE 2"/>
    <property type="match status" value="1"/>
</dbReference>
<dbReference type="Proteomes" id="UP000838748">
    <property type="component" value="Unassembled WGS sequence"/>
</dbReference>
<dbReference type="EMBL" id="CAKLDM010000002">
    <property type="protein sequence ID" value="CAH0539307.1"/>
    <property type="molecule type" value="Genomic_DNA"/>
</dbReference>
<evidence type="ECO:0000256" key="1">
    <source>
        <dbReference type="ARBA" id="ARBA00012386"/>
    </source>
</evidence>
<comment type="similarity">
    <text evidence="5">Belongs to the TDD superfamily. DTWD2 family.</text>
</comment>
<dbReference type="EC" id="2.5.1.25" evidence="1"/>
<keyword evidence="2" id="KW-0808">Transferase</keyword>
<dbReference type="Pfam" id="PF03942">
    <property type="entry name" value="DTW"/>
    <property type="match status" value="1"/>
</dbReference>
<evidence type="ECO:0000313" key="7">
    <source>
        <dbReference type="EMBL" id="CAH0539307.1"/>
    </source>
</evidence>
<protein>
    <recommendedName>
        <fullName evidence="1">tRNA-uridine aminocarboxypropyltransferase</fullName>
        <ecNumber evidence="1">2.5.1.25</ecNumber>
    </recommendedName>
</protein>
<name>A0ABN8E6A7_9VIBR</name>
<dbReference type="SMART" id="SM01144">
    <property type="entry name" value="DTW"/>
    <property type="match status" value="1"/>
</dbReference>
<keyword evidence="4" id="KW-0819">tRNA processing</keyword>
<keyword evidence="3" id="KW-0949">S-adenosyl-L-methionine</keyword>
<dbReference type="InterPro" id="IPR039262">
    <property type="entry name" value="DTWD2/TAPT"/>
</dbReference>
<evidence type="ECO:0000313" key="8">
    <source>
        <dbReference type="Proteomes" id="UP000838748"/>
    </source>
</evidence>
<evidence type="ECO:0000259" key="6">
    <source>
        <dbReference type="SMART" id="SM01144"/>
    </source>
</evidence>
<comment type="caution">
    <text evidence="7">The sequence shown here is derived from an EMBL/GenBank/DDBJ whole genome shotgun (WGS) entry which is preliminary data.</text>
</comment>
<dbReference type="InterPro" id="IPR005636">
    <property type="entry name" value="DTW"/>
</dbReference>
<evidence type="ECO:0000256" key="4">
    <source>
        <dbReference type="ARBA" id="ARBA00022694"/>
    </source>
</evidence>
<feature type="domain" description="DTW" evidence="6">
    <location>
        <begin position="1"/>
        <end position="191"/>
    </location>
</feature>
<reference evidence="7" key="1">
    <citation type="submission" date="2021-11" db="EMBL/GenBank/DDBJ databases">
        <authorList>
            <person name="Rodrigo-Torres L."/>
            <person name="Arahal R. D."/>
            <person name="Lucena T."/>
        </authorList>
    </citation>
    <scope>NUCLEOTIDE SEQUENCE</scope>
    <source>
        <strain evidence="7">CECT 7928</strain>
    </source>
</reference>
<organism evidence="7 8">
    <name type="scientific">Vibrio marisflavi CECT 7928</name>
    <dbReference type="NCBI Taxonomy" id="634439"/>
    <lineage>
        <taxon>Bacteria</taxon>
        <taxon>Pseudomonadati</taxon>
        <taxon>Pseudomonadota</taxon>
        <taxon>Gammaproteobacteria</taxon>
        <taxon>Vibrionales</taxon>
        <taxon>Vibrionaceae</taxon>
        <taxon>Vibrio</taxon>
    </lineage>
</organism>
<sequence length="201" mass="22957">MSRYCSKCGKANKACICQWIQNLASNVELIILQHPNEQNRPLGTARILQLSLANSQVFVGENFSNHQQLNSLLNESDTVHYVLFPNDDSKLLAQEALPSCAKKVRVILIDGTWRKAYKIWQLSSNLHTLPSIHLPEGLKGQYLIRKAPSENSLSTVEAGYHMLSILEPERDFSPLLTAFEKMIQFQIDQMPKEVFEKNYRE</sequence>
<evidence type="ECO:0000256" key="3">
    <source>
        <dbReference type="ARBA" id="ARBA00022691"/>
    </source>
</evidence>
<accession>A0ABN8E6A7</accession>
<gene>
    <name evidence="7" type="ORF">VMF7928_02050</name>
</gene>
<keyword evidence="8" id="KW-1185">Reference proteome</keyword>